<dbReference type="RefSeq" id="WP_132317853.1">
    <property type="nucleotide sequence ID" value="NZ_FWZT01000006.1"/>
</dbReference>
<keyword evidence="2" id="KW-1185">Reference proteome</keyword>
<dbReference type="AlphaFoldDB" id="A0A1Y6BSS1"/>
<name>A0A1Y6BSS1_9BACT</name>
<reference evidence="2" key="1">
    <citation type="submission" date="2017-04" db="EMBL/GenBank/DDBJ databases">
        <authorList>
            <person name="Varghese N."/>
            <person name="Submissions S."/>
        </authorList>
    </citation>
    <scope>NUCLEOTIDE SEQUENCE [LARGE SCALE GENOMIC DNA]</scope>
    <source>
        <strain evidence="2">RKEM611</strain>
    </source>
</reference>
<dbReference type="EMBL" id="FWZT01000006">
    <property type="protein sequence ID" value="SMF17943.1"/>
    <property type="molecule type" value="Genomic_DNA"/>
</dbReference>
<evidence type="ECO:0000313" key="1">
    <source>
        <dbReference type="EMBL" id="SMF17943.1"/>
    </source>
</evidence>
<dbReference type="STRING" id="1513793.SAMN06296036_106150"/>
<gene>
    <name evidence="1" type="ORF">SAMN06296036_106150</name>
</gene>
<evidence type="ECO:0000313" key="2">
    <source>
        <dbReference type="Proteomes" id="UP000192907"/>
    </source>
</evidence>
<proteinExistence type="predicted"/>
<organism evidence="1 2">
    <name type="scientific">Pseudobacteriovorax antillogorgiicola</name>
    <dbReference type="NCBI Taxonomy" id="1513793"/>
    <lineage>
        <taxon>Bacteria</taxon>
        <taxon>Pseudomonadati</taxon>
        <taxon>Bdellovibrionota</taxon>
        <taxon>Oligoflexia</taxon>
        <taxon>Oligoflexales</taxon>
        <taxon>Pseudobacteriovoracaceae</taxon>
        <taxon>Pseudobacteriovorax</taxon>
    </lineage>
</organism>
<dbReference type="Proteomes" id="UP000192907">
    <property type="component" value="Unassembled WGS sequence"/>
</dbReference>
<accession>A0A1Y6BSS1</accession>
<protein>
    <submittedName>
        <fullName evidence="1">Uncharacterized protein</fullName>
    </submittedName>
</protein>
<sequence>MRLLSIIPWVFFIIHTQPALADARLGFQMEGGILQFSGPGYYDRMGEAEVTMGTTLSETTSIDLTMGAISFHNSDKSH</sequence>